<organism evidence="2 3">
    <name type="scientific">Olea europaea subsp. europaea</name>
    <dbReference type="NCBI Taxonomy" id="158383"/>
    <lineage>
        <taxon>Eukaryota</taxon>
        <taxon>Viridiplantae</taxon>
        <taxon>Streptophyta</taxon>
        <taxon>Embryophyta</taxon>
        <taxon>Tracheophyta</taxon>
        <taxon>Spermatophyta</taxon>
        <taxon>Magnoliopsida</taxon>
        <taxon>eudicotyledons</taxon>
        <taxon>Gunneridae</taxon>
        <taxon>Pentapetalae</taxon>
        <taxon>asterids</taxon>
        <taxon>lamiids</taxon>
        <taxon>Lamiales</taxon>
        <taxon>Oleaceae</taxon>
        <taxon>Oleeae</taxon>
        <taxon>Olea</taxon>
    </lineage>
</organism>
<sequence>MEEAVKDLEDQFMIAHNAATVISSIFQSSRTKYSSTSNDLTEKELYHEVRAGERIQKAYEKKCAQLQNQDVKGEEPPLSDKARAAISDLHTQIKVSILLEAETLRDEELVPQTLELVQELARMRKVMAECHQLQKCTLDEAKILLARTSSTFSAVKNQKMSHSEMQRLVRSAANLDTELRNWRSCFETWIVSQRSYVHALTGWLFHCVRLDPDTSKLPLAPRESFGGSSMFNICIQWSRFLDAIQEAPVLDGLGLAAAGICSLYAQLQEDSSRKRSASKSCGGKQEPRGGMEVGQLEDEALSAEKVAEVANRELCAGMSVAMNSLTEFAVSSAEGYTNLVKQWENAKQSKSSEGTGS</sequence>
<dbReference type="PANTHER" id="PTHR21450:SF3">
    <property type="entry name" value="DUF630 FAMILY PROTEIN (DUF630 AND DUF632)"/>
    <property type="match status" value="1"/>
</dbReference>
<proteinExistence type="predicted"/>
<comment type="caution">
    <text evidence="2">The sequence shown here is derived from an EMBL/GenBank/DDBJ whole genome shotgun (WGS) entry which is preliminary data.</text>
</comment>
<dbReference type="AlphaFoldDB" id="A0A8S0PCU8"/>
<keyword evidence="3" id="KW-1185">Reference proteome</keyword>
<dbReference type="Proteomes" id="UP000594638">
    <property type="component" value="Unassembled WGS sequence"/>
</dbReference>
<name>A0A8S0PCU8_OLEEU</name>
<reference evidence="2 3" key="1">
    <citation type="submission" date="2019-12" db="EMBL/GenBank/DDBJ databases">
        <authorList>
            <person name="Alioto T."/>
            <person name="Alioto T."/>
            <person name="Gomez Garrido J."/>
        </authorList>
    </citation>
    <scope>NUCLEOTIDE SEQUENCE [LARGE SCALE GENOMIC DNA]</scope>
</reference>
<dbReference type="PANTHER" id="PTHR21450">
    <property type="entry name" value="PROTEIN ALTERED PHOSPHATE STARVATION RESPONSE 1"/>
    <property type="match status" value="1"/>
</dbReference>
<dbReference type="OrthoDB" id="663995at2759"/>
<evidence type="ECO:0000259" key="1">
    <source>
        <dbReference type="Pfam" id="PF04782"/>
    </source>
</evidence>
<feature type="domain" description="DUF632" evidence="1">
    <location>
        <begin position="42"/>
        <end position="253"/>
    </location>
</feature>
<dbReference type="EMBL" id="CACTIH010000032">
    <property type="protein sequence ID" value="CAA2938171.1"/>
    <property type="molecule type" value="Genomic_DNA"/>
</dbReference>
<evidence type="ECO:0000313" key="3">
    <source>
        <dbReference type="Proteomes" id="UP000594638"/>
    </source>
</evidence>
<evidence type="ECO:0000313" key="2">
    <source>
        <dbReference type="EMBL" id="CAA2938171.1"/>
    </source>
</evidence>
<protein>
    <recommendedName>
        <fullName evidence="1">DUF632 domain-containing protein</fullName>
    </recommendedName>
</protein>
<gene>
    <name evidence="2" type="ORF">OLEA9_A005525</name>
</gene>
<dbReference type="Gramene" id="OE9A005525T1">
    <property type="protein sequence ID" value="OE9A005525C1"/>
    <property type="gene ID" value="OE9A005525"/>
</dbReference>
<dbReference type="InterPro" id="IPR006867">
    <property type="entry name" value="DUF632"/>
</dbReference>
<dbReference type="Pfam" id="PF04782">
    <property type="entry name" value="DUF632"/>
    <property type="match status" value="1"/>
</dbReference>
<accession>A0A8S0PCU8</accession>